<dbReference type="Proteomes" id="UP000316628">
    <property type="component" value="Unassembled WGS sequence"/>
</dbReference>
<evidence type="ECO:0000313" key="3">
    <source>
        <dbReference type="Proteomes" id="UP000316628"/>
    </source>
</evidence>
<feature type="domain" description="Nucleoside phosphorylase" evidence="1">
    <location>
        <begin position="46"/>
        <end position="269"/>
    </location>
</feature>
<dbReference type="RefSeq" id="WP_141978653.1">
    <property type="nucleotide sequence ID" value="NZ_VFPP01000001.1"/>
</dbReference>
<dbReference type="InterPro" id="IPR000845">
    <property type="entry name" value="Nucleoside_phosphorylase_d"/>
</dbReference>
<dbReference type="PANTHER" id="PTHR46832">
    <property type="entry name" value="5'-METHYLTHIOADENOSINE/S-ADENOSYLHOMOCYSTEINE NUCLEOSIDASE"/>
    <property type="match status" value="1"/>
</dbReference>
<dbReference type="GO" id="GO:0008930">
    <property type="term" value="F:methylthioadenosine nucleosidase activity"/>
    <property type="evidence" value="ECO:0007669"/>
    <property type="project" value="TreeGrafter"/>
</dbReference>
<gene>
    <name evidence="2" type="ORF">FHX81_2917</name>
</gene>
<comment type="caution">
    <text evidence="2">The sequence shown here is derived from an EMBL/GenBank/DDBJ whole genome shotgun (WGS) entry which is preliminary data.</text>
</comment>
<protein>
    <submittedName>
        <fullName evidence="2">Adenosylhomocysteine nucleosidase</fullName>
    </submittedName>
</protein>
<keyword evidence="3" id="KW-1185">Reference proteome</keyword>
<dbReference type="OrthoDB" id="3665249at2"/>
<evidence type="ECO:0000313" key="2">
    <source>
        <dbReference type="EMBL" id="TQM80581.1"/>
    </source>
</evidence>
<dbReference type="InterPro" id="IPR035994">
    <property type="entry name" value="Nucleoside_phosphorylase_sf"/>
</dbReference>
<dbReference type="PANTHER" id="PTHR46832:SF1">
    <property type="entry name" value="5'-METHYLTHIOADENOSINE_S-ADENOSYLHOMOCYSTEINE NUCLEOSIDASE"/>
    <property type="match status" value="1"/>
</dbReference>
<dbReference type="CDD" id="cd09008">
    <property type="entry name" value="MTAN"/>
    <property type="match status" value="1"/>
</dbReference>
<dbReference type="SUPFAM" id="SSF53167">
    <property type="entry name" value="Purine and uridine phosphorylases"/>
    <property type="match status" value="1"/>
</dbReference>
<reference evidence="2 3" key="1">
    <citation type="submission" date="2019-06" db="EMBL/GenBank/DDBJ databases">
        <title>Sequencing the genomes of 1000 actinobacteria strains.</title>
        <authorList>
            <person name="Klenk H.-P."/>
        </authorList>
    </citation>
    <scope>NUCLEOTIDE SEQUENCE [LARGE SCALE GENOMIC DNA]</scope>
    <source>
        <strain evidence="2 3">DSM 45456</strain>
    </source>
</reference>
<dbReference type="Gene3D" id="3.40.50.1580">
    <property type="entry name" value="Nucleoside phosphorylase domain"/>
    <property type="match status" value="1"/>
</dbReference>
<dbReference type="GO" id="GO:0019284">
    <property type="term" value="P:L-methionine salvage from S-adenosylmethionine"/>
    <property type="evidence" value="ECO:0007669"/>
    <property type="project" value="TreeGrafter"/>
</dbReference>
<dbReference type="Pfam" id="PF01048">
    <property type="entry name" value="PNP_UDP_1"/>
    <property type="match status" value="1"/>
</dbReference>
<dbReference type="GO" id="GO:0009116">
    <property type="term" value="P:nucleoside metabolic process"/>
    <property type="evidence" value="ECO:0007669"/>
    <property type="project" value="InterPro"/>
</dbReference>
<dbReference type="EMBL" id="VFPP01000001">
    <property type="protein sequence ID" value="TQM80581.1"/>
    <property type="molecule type" value="Genomic_DNA"/>
</dbReference>
<proteinExistence type="predicted"/>
<sequence length="274" mass="29162">MTMRITVEGAMLTGDGNTITGSAIGPGASVGPAAARLPEKREEGHRIGVITMTPAETRAVRDVLALSPLRDGFHSGTRFTRVVAVRTHGQGQGAAMDAARRLVHHFSPEVLVLAGIAGAIDPGQRIGDVVVATKVVGYDLQKKTSHGTQHRGRHWEAPATVGRAVDDFFSTRGEPAAIDDFLAHSGLIGSGNVVIAADNAPERRYLRSFNDKVLAVDMESDGLGQFCHEAGSRPWVVVRGISDLADAQKDDDAHEIASRNAAVVLRDLIPYLVR</sequence>
<dbReference type="GO" id="GO:0008782">
    <property type="term" value="F:adenosylhomocysteine nucleosidase activity"/>
    <property type="evidence" value="ECO:0007669"/>
    <property type="project" value="TreeGrafter"/>
</dbReference>
<name>A0A543JCT2_9PSEU</name>
<evidence type="ECO:0000259" key="1">
    <source>
        <dbReference type="Pfam" id="PF01048"/>
    </source>
</evidence>
<dbReference type="AlphaFoldDB" id="A0A543JCT2"/>
<dbReference type="GO" id="GO:0005829">
    <property type="term" value="C:cytosol"/>
    <property type="evidence" value="ECO:0007669"/>
    <property type="project" value="TreeGrafter"/>
</dbReference>
<accession>A0A543JCT2</accession>
<organism evidence="2 3">
    <name type="scientific">Saccharothrix saharensis</name>
    <dbReference type="NCBI Taxonomy" id="571190"/>
    <lineage>
        <taxon>Bacteria</taxon>
        <taxon>Bacillati</taxon>
        <taxon>Actinomycetota</taxon>
        <taxon>Actinomycetes</taxon>
        <taxon>Pseudonocardiales</taxon>
        <taxon>Pseudonocardiaceae</taxon>
        <taxon>Saccharothrix</taxon>
    </lineage>
</organism>